<protein>
    <submittedName>
        <fullName evidence="1">Uncharacterized protein</fullName>
    </submittedName>
</protein>
<gene>
    <name evidence="1" type="ORF">PFLUV_G00168270</name>
</gene>
<evidence type="ECO:0000313" key="2">
    <source>
        <dbReference type="Proteomes" id="UP000465112"/>
    </source>
</evidence>
<dbReference type="EMBL" id="VHII01000014">
    <property type="protein sequence ID" value="KAF1380847.1"/>
    <property type="molecule type" value="Genomic_DNA"/>
</dbReference>
<reference evidence="1 2" key="1">
    <citation type="submission" date="2019-06" db="EMBL/GenBank/DDBJ databases">
        <title>A chromosome-scale genome assembly of the European perch, Perca fluviatilis.</title>
        <authorList>
            <person name="Roques C."/>
            <person name="Zahm M."/>
            <person name="Cabau C."/>
            <person name="Klopp C."/>
            <person name="Bouchez O."/>
            <person name="Donnadieu C."/>
            <person name="Kuhl H."/>
            <person name="Gislard M."/>
            <person name="Guendouz S."/>
            <person name="Journot L."/>
            <person name="Haffray P."/>
            <person name="Bestin A."/>
            <person name="Morvezen R."/>
            <person name="Feron R."/>
            <person name="Wen M."/>
            <person name="Jouanno E."/>
            <person name="Herpin A."/>
            <person name="Schartl M."/>
            <person name="Postlethwait J."/>
            <person name="Schaerlinger B."/>
            <person name="Chardard D."/>
            <person name="Lecocq T."/>
            <person name="Poncet C."/>
            <person name="Jaffrelo L."/>
            <person name="Lampietro C."/>
            <person name="Guiguen Y."/>
        </authorList>
    </citation>
    <scope>NUCLEOTIDE SEQUENCE [LARGE SCALE GENOMIC DNA]</scope>
    <source>
        <tissue evidence="1">Blood</tissue>
    </source>
</reference>
<organism evidence="1 2">
    <name type="scientific">Perca fluviatilis</name>
    <name type="common">European perch</name>
    <dbReference type="NCBI Taxonomy" id="8168"/>
    <lineage>
        <taxon>Eukaryota</taxon>
        <taxon>Metazoa</taxon>
        <taxon>Chordata</taxon>
        <taxon>Craniata</taxon>
        <taxon>Vertebrata</taxon>
        <taxon>Euteleostomi</taxon>
        <taxon>Actinopterygii</taxon>
        <taxon>Neopterygii</taxon>
        <taxon>Teleostei</taxon>
        <taxon>Neoteleostei</taxon>
        <taxon>Acanthomorphata</taxon>
        <taxon>Eupercaria</taxon>
        <taxon>Perciformes</taxon>
        <taxon>Percoidei</taxon>
        <taxon>Percidae</taxon>
        <taxon>Percinae</taxon>
        <taxon>Perca</taxon>
    </lineage>
</organism>
<evidence type="ECO:0000313" key="1">
    <source>
        <dbReference type="EMBL" id="KAF1380847.1"/>
    </source>
</evidence>
<sequence>MLKTGGYRPGPTIHFHFHFEQGDIKRIAALLQTPQYLIVMQPESSSAGNLRPHFLVLVHPLVEGFIGPGYS</sequence>
<keyword evidence="2" id="KW-1185">Reference proteome</keyword>
<dbReference type="AlphaFoldDB" id="A0A6A5DYB9"/>
<name>A0A6A5DYB9_PERFL</name>
<accession>A0A6A5DYB9</accession>
<comment type="caution">
    <text evidence="1">The sequence shown here is derived from an EMBL/GenBank/DDBJ whole genome shotgun (WGS) entry which is preliminary data.</text>
</comment>
<dbReference type="Proteomes" id="UP000465112">
    <property type="component" value="Chromosome 14"/>
</dbReference>
<proteinExistence type="predicted"/>